<proteinExistence type="predicted"/>
<dbReference type="EMBL" id="JAMZIH010000231">
    <property type="protein sequence ID" value="KAJ1679691.1"/>
    <property type="molecule type" value="Genomic_DNA"/>
</dbReference>
<reference evidence="1" key="1">
    <citation type="submission" date="2022-06" db="EMBL/GenBank/DDBJ databases">
        <title>Phylogenomic reconstructions and comparative analyses of Kickxellomycotina fungi.</title>
        <authorList>
            <person name="Reynolds N.K."/>
            <person name="Stajich J.E."/>
            <person name="Barry K."/>
            <person name="Grigoriev I.V."/>
            <person name="Crous P."/>
            <person name="Smith M.E."/>
        </authorList>
    </citation>
    <scope>NUCLEOTIDE SEQUENCE</scope>
    <source>
        <strain evidence="1">RSA 2271</strain>
    </source>
</reference>
<evidence type="ECO:0000313" key="2">
    <source>
        <dbReference type="Proteomes" id="UP001145114"/>
    </source>
</evidence>
<protein>
    <submittedName>
        <fullName evidence="1">Uncharacterized protein</fullName>
    </submittedName>
</protein>
<sequence>MSEHQYWTSRIDYIIVLSELLALHNKIGAKRHHKKVNKILADGLEWMTKAWDHNPEKLFSAFSEMLAEVLKYFQRDERQWDNMQLKELRKLLSQHCRELK</sequence>
<name>A0ACC1HWH9_9FUNG</name>
<gene>
    <name evidence="1" type="ORF">EV182_001531</name>
</gene>
<comment type="caution">
    <text evidence="1">The sequence shown here is derived from an EMBL/GenBank/DDBJ whole genome shotgun (WGS) entry which is preliminary data.</text>
</comment>
<organism evidence="1 2">
    <name type="scientific">Spiromyces aspiralis</name>
    <dbReference type="NCBI Taxonomy" id="68401"/>
    <lineage>
        <taxon>Eukaryota</taxon>
        <taxon>Fungi</taxon>
        <taxon>Fungi incertae sedis</taxon>
        <taxon>Zoopagomycota</taxon>
        <taxon>Kickxellomycotina</taxon>
        <taxon>Kickxellomycetes</taxon>
        <taxon>Kickxellales</taxon>
        <taxon>Kickxellaceae</taxon>
        <taxon>Spiromyces</taxon>
    </lineage>
</organism>
<dbReference type="Proteomes" id="UP001145114">
    <property type="component" value="Unassembled WGS sequence"/>
</dbReference>
<evidence type="ECO:0000313" key="1">
    <source>
        <dbReference type="EMBL" id="KAJ1679691.1"/>
    </source>
</evidence>
<keyword evidence="2" id="KW-1185">Reference proteome</keyword>
<accession>A0ACC1HWH9</accession>